<protein>
    <recommendedName>
        <fullName evidence="1">Protein FAR1-RELATED SEQUENCE</fullName>
    </recommendedName>
</protein>
<evidence type="ECO:0000256" key="1">
    <source>
        <dbReference type="RuleBase" id="RU367018"/>
    </source>
</evidence>
<organism evidence="2 3">
    <name type="scientific">Stylosanthes scabra</name>
    <dbReference type="NCBI Taxonomy" id="79078"/>
    <lineage>
        <taxon>Eukaryota</taxon>
        <taxon>Viridiplantae</taxon>
        <taxon>Streptophyta</taxon>
        <taxon>Embryophyta</taxon>
        <taxon>Tracheophyta</taxon>
        <taxon>Spermatophyta</taxon>
        <taxon>Magnoliopsida</taxon>
        <taxon>eudicotyledons</taxon>
        <taxon>Gunneridae</taxon>
        <taxon>Pentapetalae</taxon>
        <taxon>rosids</taxon>
        <taxon>fabids</taxon>
        <taxon>Fabales</taxon>
        <taxon>Fabaceae</taxon>
        <taxon>Papilionoideae</taxon>
        <taxon>50 kb inversion clade</taxon>
        <taxon>dalbergioids sensu lato</taxon>
        <taxon>Dalbergieae</taxon>
        <taxon>Pterocarpus clade</taxon>
        <taxon>Stylosanthes</taxon>
    </lineage>
</organism>
<comment type="similarity">
    <text evidence="1">Belongs to the FHY3/FAR1 family.</text>
</comment>
<dbReference type="PANTHER" id="PTHR31669">
    <property type="entry name" value="PROTEIN FAR1-RELATED SEQUENCE 10-RELATED"/>
    <property type="match status" value="1"/>
</dbReference>
<keyword evidence="1" id="KW-0862">Zinc</keyword>
<dbReference type="EMBL" id="JASCZI010061047">
    <property type="protein sequence ID" value="MED6137389.1"/>
    <property type="molecule type" value="Genomic_DNA"/>
</dbReference>
<dbReference type="InterPro" id="IPR031052">
    <property type="entry name" value="FHY3/FAR1"/>
</dbReference>
<comment type="caution">
    <text evidence="2">The sequence shown here is derived from an EMBL/GenBank/DDBJ whole genome shotgun (WGS) entry which is preliminary data.</text>
</comment>
<dbReference type="PANTHER" id="PTHR31669:SF251">
    <property type="entry name" value="PROTEIN FAR1-RELATED SEQUENCE"/>
    <property type="match status" value="1"/>
</dbReference>
<gene>
    <name evidence="2" type="ORF">PIB30_064615</name>
</gene>
<keyword evidence="1" id="KW-0863">Zinc-finger</keyword>
<dbReference type="Proteomes" id="UP001341840">
    <property type="component" value="Unassembled WGS sequence"/>
</dbReference>
<name>A0ABU6SMS2_9FABA</name>
<sequence length="144" mass="17012">MKFLRADYQYFGDVLAFDTTYRKNKYRKPLEYEKRKSWAGAYLRDKFCASFRTTSKYEGINNFIKRFVDQRQSLLELVQGLEHAVRNYRYNELVSQFKSVYAEPVLTTGLDALELCAANYYTREILTKVKKEIQGMVALDIVKV</sequence>
<comment type="subcellular location">
    <subcellularLocation>
        <location evidence="1">Nucleus</location>
    </subcellularLocation>
</comment>
<accession>A0ABU6SMS2</accession>
<evidence type="ECO:0000313" key="2">
    <source>
        <dbReference type="EMBL" id="MED6137389.1"/>
    </source>
</evidence>
<keyword evidence="1" id="KW-0539">Nucleus</keyword>
<keyword evidence="3" id="KW-1185">Reference proteome</keyword>
<evidence type="ECO:0000313" key="3">
    <source>
        <dbReference type="Proteomes" id="UP001341840"/>
    </source>
</evidence>
<comment type="function">
    <text evidence="1">Putative transcription activator involved in regulating light control of development.</text>
</comment>
<reference evidence="2 3" key="1">
    <citation type="journal article" date="2023" name="Plants (Basel)">
        <title>Bridging the Gap: Combining Genomics and Transcriptomics Approaches to Understand Stylosanthes scabra, an Orphan Legume from the Brazilian Caatinga.</title>
        <authorList>
            <person name="Ferreira-Neto J.R.C."/>
            <person name="da Silva M.D."/>
            <person name="Binneck E."/>
            <person name="de Melo N.F."/>
            <person name="da Silva R.H."/>
            <person name="de Melo A.L.T.M."/>
            <person name="Pandolfi V."/>
            <person name="Bustamante F.O."/>
            <person name="Brasileiro-Vidal A.C."/>
            <person name="Benko-Iseppon A.M."/>
        </authorList>
    </citation>
    <scope>NUCLEOTIDE SEQUENCE [LARGE SCALE GENOMIC DNA]</scope>
    <source>
        <tissue evidence="2">Leaves</tissue>
    </source>
</reference>
<proteinExistence type="inferred from homology"/>
<keyword evidence="1" id="KW-0479">Metal-binding</keyword>